<evidence type="ECO:0000259" key="1">
    <source>
        <dbReference type="PROSITE" id="PS51707"/>
    </source>
</evidence>
<reference evidence="2 3" key="1">
    <citation type="submission" date="2018-10" db="EMBL/GenBank/DDBJ databases">
        <title>Draft genome sequence of Bacillus salarius IM0101, isolated from a hypersaline soil in Inner Mongolia, China.</title>
        <authorList>
            <person name="Yamprayoonswat W."/>
            <person name="Boonvisut S."/>
            <person name="Jumpathong W."/>
            <person name="Sittihan S."/>
            <person name="Ruangsuj P."/>
            <person name="Wanthongcharoen S."/>
            <person name="Thongpramul N."/>
            <person name="Pimmason S."/>
            <person name="Yu B."/>
            <person name="Yasawong M."/>
        </authorList>
    </citation>
    <scope>NUCLEOTIDE SEQUENCE [LARGE SCALE GENOMIC DNA]</scope>
    <source>
        <strain evidence="2 3">IM0101</strain>
    </source>
</reference>
<dbReference type="Proteomes" id="UP000275076">
    <property type="component" value="Unassembled WGS sequence"/>
</dbReference>
<name>A0A3R9WQ64_9BACI</name>
<feature type="domain" description="CYTH" evidence="1">
    <location>
        <begin position="4"/>
        <end position="193"/>
    </location>
</feature>
<dbReference type="Pfam" id="PF01928">
    <property type="entry name" value="CYTH"/>
    <property type="match status" value="1"/>
</dbReference>
<evidence type="ECO:0000313" key="3">
    <source>
        <dbReference type="Proteomes" id="UP000275076"/>
    </source>
</evidence>
<dbReference type="AlphaFoldDB" id="A0A3R9WQ64"/>
<protein>
    <submittedName>
        <fullName evidence="2">CYTH domain-containing protein</fullName>
    </submittedName>
</protein>
<gene>
    <name evidence="2" type="ORF">D7Z54_22275</name>
</gene>
<dbReference type="InterPro" id="IPR033469">
    <property type="entry name" value="CYTH-like_dom_sf"/>
</dbReference>
<dbReference type="SUPFAM" id="SSF55154">
    <property type="entry name" value="CYTH-like phosphatases"/>
    <property type="match status" value="1"/>
</dbReference>
<keyword evidence="3" id="KW-1185">Reference proteome</keyword>
<dbReference type="OrthoDB" id="384378at2"/>
<evidence type="ECO:0000313" key="2">
    <source>
        <dbReference type="EMBL" id="RSL31235.1"/>
    </source>
</evidence>
<dbReference type="InterPro" id="IPR009195">
    <property type="entry name" value="Uncharacterised_YjbK"/>
</dbReference>
<dbReference type="RefSeq" id="WP_125559162.1">
    <property type="nucleotide sequence ID" value="NZ_RBVX01000027.1"/>
</dbReference>
<dbReference type="PROSITE" id="PS51707">
    <property type="entry name" value="CYTH"/>
    <property type="match status" value="1"/>
</dbReference>
<sequence>MAKETEIEKKNLLTESEFLHLSEVFQINKNDFFWQANSYFDTVNDDIKKQGAALRVRKKKDTYELTLKQPAKEGLLETNQKLSEEEANQALSSSLFPDGEVKDELHSSLDIDSNALRLLGTLETYRGKTPFKEGLLFLDQSVYLDTQDFEIEIEGPTETAVQTWMNDILNKHGIPVRQTPNKIERFFLRKQEQKE</sequence>
<dbReference type="PIRSF" id="PIRSF012526">
    <property type="entry name" value="CYTH_UCP012526"/>
    <property type="match status" value="1"/>
</dbReference>
<dbReference type="Gene3D" id="2.40.320.10">
    <property type="entry name" value="Hypothetical Protein Pfu-838710-001"/>
    <property type="match status" value="1"/>
</dbReference>
<dbReference type="SMART" id="SM01118">
    <property type="entry name" value="CYTH"/>
    <property type="match status" value="1"/>
</dbReference>
<proteinExistence type="predicted"/>
<dbReference type="CDD" id="cd07762">
    <property type="entry name" value="CYTH-like_Pase_1"/>
    <property type="match status" value="1"/>
</dbReference>
<organism evidence="2 3">
    <name type="scientific">Salibacterium salarium</name>
    <dbReference type="NCBI Taxonomy" id="284579"/>
    <lineage>
        <taxon>Bacteria</taxon>
        <taxon>Bacillati</taxon>
        <taxon>Bacillota</taxon>
        <taxon>Bacilli</taxon>
        <taxon>Bacillales</taxon>
        <taxon>Bacillaceae</taxon>
    </lineage>
</organism>
<dbReference type="InterPro" id="IPR023577">
    <property type="entry name" value="CYTH_domain"/>
</dbReference>
<dbReference type="EMBL" id="RBVX01000027">
    <property type="protein sequence ID" value="RSL31235.1"/>
    <property type="molecule type" value="Genomic_DNA"/>
</dbReference>
<accession>A0A3R9WQ64</accession>
<comment type="caution">
    <text evidence="2">The sequence shown here is derived from an EMBL/GenBank/DDBJ whole genome shotgun (WGS) entry which is preliminary data.</text>
</comment>